<evidence type="ECO:0000313" key="4">
    <source>
        <dbReference type="EMBL" id="THH10618.1"/>
    </source>
</evidence>
<dbReference type="InterPro" id="IPR013595">
    <property type="entry name" value="Pept_S33_TAP-like_C"/>
</dbReference>
<dbReference type="PANTHER" id="PTHR43248:SF25">
    <property type="entry name" value="AB HYDROLASE-1 DOMAIN-CONTAINING PROTEIN-RELATED"/>
    <property type="match status" value="1"/>
</dbReference>
<dbReference type="GO" id="GO:0016787">
    <property type="term" value="F:hydrolase activity"/>
    <property type="evidence" value="ECO:0007669"/>
    <property type="project" value="UniProtKB-KW"/>
</dbReference>
<proteinExistence type="inferred from homology"/>
<dbReference type="EMBL" id="SGPK01000031">
    <property type="protein sequence ID" value="THH10618.1"/>
    <property type="molecule type" value="Genomic_DNA"/>
</dbReference>
<gene>
    <name evidence="4" type="ORF">EW145_g1198</name>
</gene>
<comment type="caution">
    <text evidence="4">The sequence shown here is derived from an EMBL/GenBank/DDBJ whole genome shotgun (WGS) entry which is preliminary data.</text>
</comment>
<organism evidence="4 5">
    <name type="scientific">Phellinidium pouzarii</name>
    <dbReference type="NCBI Taxonomy" id="167371"/>
    <lineage>
        <taxon>Eukaryota</taxon>
        <taxon>Fungi</taxon>
        <taxon>Dikarya</taxon>
        <taxon>Basidiomycota</taxon>
        <taxon>Agaricomycotina</taxon>
        <taxon>Agaricomycetes</taxon>
        <taxon>Hymenochaetales</taxon>
        <taxon>Hymenochaetaceae</taxon>
        <taxon>Phellinidium</taxon>
    </lineage>
</organism>
<dbReference type="InterPro" id="IPR051601">
    <property type="entry name" value="Serine_prot/Carboxylest_S33"/>
</dbReference>
<keyword evidence="2" id="KW-0378">Hydrolase</keyword>
<dbReference type="SUPFAM" id="SSF53474">
    <property type="entry name" value="alpha/beta-Hydrolases"/>
    <property type="match status" value="1"/>
</dbReference>
<dbReference type="OrthoDB" id="425534at2759"/>
<dbReference type="PANTHER" id="PTHR43248">
    <property type="entry name" value="2-SUCCINYL-6-HYDROXY-2,4-CYCLOHEXADIENE-1-CARBOXYLATE SYNTHASE"/>
    <property type="match status" value="1"/>
</dbReference>
<protein>
    <recommendedName>
        <fullName evidence="3">Peptidase S33 tripeptidyl aminopeptidase-like C-terminal domain-containing protein</fullName>
    </recommendedName>
</protein>
<feature type="domain" description="Peptidase S33 tripeptidyl aminopeptidase-like C-terminal" evidence="3">
    <location>
        <begin position="465"/>
        <end position="535"/>
    </location>
</feature>
<dbReference type="Pfam" id="PF08386">
    <property type="entry name" value="Abhydrolase_4"/>
    <property type="match status" value="1"/>
</dbReference>
<name>A0A4S4LH68_9AGAM</name>
<dbReference type="Gene3D" id="3.40.50.1820">
    <property type="entry name" value="alpha/beta hydrolase"/>
    <property type="match status" value="1"/>
</dbReference>
<dbReference type="Proteomes" id="UP000308199">
    <property type="component" value="Unassembled WGS sequence"/>
</dbReference>
<evidence type="ECO:0000313" key="5">
    <source>
        <dbReference type="Proteomes" id="UP000308199"/>
    </source>
</evidence>
<reference evidence="4 5" key="1">
    <citation type="submission" date="2019-02" db="EMBL/GenBank/DDBJ databases">
        <title>Genome sequencing of the rare red list fungi Phellinidium pouzarii.</title>
        <authorList>
            <person name="Buettner E."/>
            <person name="Kellner H."/>
        </authorList>
    </citation>
    <scope>NUCLEOTIDE SEQUENCE [LARGE SCALE GENOMIC DNA]</scope>
    <source>
        <strain evidence="4 5">DSM 108285</strain>
    </source>
</reference>
<keyword evidence="5" id="KW-1185">Reference proteome</keyword>
<dbReference type="AlphaFoldDB" id="A0A4S4LH68"/>
<evidence type="ECO:0000256" key="2">
    <source>
        <dbReference type="ARBA" id="ARBA00022801"/>
    </source>
</evidence>
<sequence>MLSGLTSGMNMESYEKASYNSSNGKHGHRQVFRYLRTFVLCLVGLHLCLQYIAQTFDIKALWTIRSTTEKLDSHSIGTIEWFDCDVPVAPRIDCGTIVVPLDYLNHSVGTGTLALARYKATKSPKKGTVFLNPGGPGGSGVKFARDGGSIVARLVGPYHDLVGFDPRGIGQTVPKVQCFPSEVLREFFVSNTVFEQGFTVSSNLSDPGTREHLIQQYRQFLVLKKAQAELCAENMGDSLKYMGTATVARDIDFMATVIDGEDTFINFFGGSYGSISGAYLVNMFPNRVGRISIDGVANPVLWADKPSQYWHRDWIASSEDTFIMFLADCSKARPDLCPLARSKNEDPKLIEARIDEFLDMLYETPMPVPRANRPGFLTAGGIRALLLISVETPLLWQRVSNYLAAAMAGDGTELLNFLGPRYASDLERLAVTCLDSPPPASASEFPTADELGPERFTGTWNHTLNNPILIVSNTADPVTPLASGRLVNTLLSDSSRLLIQNSPGHCSLGLASLCTMKAYRAYFVNGTLPPNEFVCEVDESPFPKEEFSHEVKVLSEEDRELLTSGRALEQWMMSEKLKGMFTPSPMLLKRNIL</sequence>
<evidence type="ECO:0000256" key="1">
    <source>
        <dbReference type="ARBA" id="ARBA00010088"/>
    </source>
</evidence>
<accession>A0A4S4LH68</accession>
<evidence type="ECO:0000259" key="3">
    <source>
        <dbReference type="Pfam" id="PF08386"/>
    </source>
</evidence>
<comment type="similarity">
    <text evidence="1">Belongs to the peptidase S33 family.</text>
</comment>
<dbReference type="InterPro" id="IPR029058">
    <property type="entry name" value="AB_hydrolase_fold"/>
</dbReference>